<evidence type="ECO:0000256" key="4">
    <source>
        <dbReference type="ARBA" id="ARBA00009524"/>
    </source>
</evidence>
<comment type="function">
    <text evidence="14 19">Bifunctional enzyme that catalyzes the epimerization of the S- and R-forms of NAD(P)HX and the dehydration of the S-form of NAD(P)HX at the expense of ADP, which is converted to AMP. This allows the repair of both epimers of NAD(P)HX, a damaged form of NAD(P)H that is a result of enzymatic or heat-dependent hydration.</text>
</comment>
<dbReference type="HAMAP" id="MF_01965">
    <property type="entry name" value="NADHX_dehydratase"/>
    <property type="match status" value="1"/>
</dbReference>
<dbReference type="SUPFAM" id="SSF53613">
    <property type="entry name" value="Ribokinase-like"/>
    <property type="match status" value="1"/>
</dbReference>
<dbReference type="RefSeq" id="WP_184095660.1">
    <property type="nucleotide sequence ID" value="NZ_AP023367.1"/>
</dbReference>
<feature type="binding site" evidence="18">
    <location>
        <position position="161"/>
    </location>
    <ligand>
        <name>(6S)-NADPHX</name>
        <dbReference type="ChEBI" id="CHEBI:64076"/>
    </ligand>
</feature>
<evidence type="ECO:0000256" key="2">
    <source>
        <dbReference type="ARBA" id="ARBA00000909"/>
    </source>
</evidence>
<comment type="similarity">
    <text evidence="3 19">In the N-terminal section; belongs to the NnrE/AIBP family.</text>
</comment>
<comment type="catalytic activity">
    <reaction evidence="15 17 19">
        <text>(6S)-NADHX + ADP = AMP + phosphate + NADH + H(+)</text>
        <dbReference type="Rhea" id="RHEA:32223"/>
        <dbReference type="ChEBI" id="CHEBI:15378"/>
        <dbReference type="ChEBI" id="CHEBI:43474"/>
        <dbReference type="ChEBI" id="CHEBI:57945"/>
        <dbReference type="ChEBI" id="CHEBI:64074"/>
        <dbReference type="ChEBI" id="CHEBI:456215"/>
        <dbReference type="ChEBI" id="CHEBI:456216"/>
        <dbReference type="EC" id="4.2.1.136"/>
    </reaction>
</comment>
<evidence type="ECO:0000256" key="16">
    <source>
        <dbReference type="ARBA" id="ARBA00049209"/>
    </source>
</evidence>
<dbReference type="Pfam" id="PF03853">
    <property type="entry name" value="YjeF_N"/>
    <property type="match status" value="1"/>
</dbReference>
<evidence type="ECO:0000256" key="3">
    <source>
        <dbReference type="ARBA" id="ARBA00006001"/>
    </source>
</evidence>
<comment type="catalytic activity">
    <reaction evidence="1 18 19">
        <text>(6R)-NADHX = (6S)-NADHX</text>
        <dbReference type="Rhea" id="RHEA:32215"/>
        <dbReference type="ChEBI" id="CHEBI:64074"/>
        <dbReference type="ChEBI" id="CHEBI:64075"/>
        <dbReference type="EC" id="5.1.99.6"/>
    </reaction>
</comment>
<evidence type="ECO:0000256" key="10">
    <source>
        <dbReference type="ARBA" id="ARBA00023027"/>
    </source>
</evidence>
<dbReference type="InterPro" id="IPR029056">
    <property type="entry name" value="Ribokinase-like"/>
</dbReference>
<comment type="catalytic activity">
    <reaction evidence="2 18 19">
        <text>(6R)-NADPHX = (6S)-NADPHX</text>
        <dbReference type="Rhea" id="RHEA:32227"/>
        <dbReference type="ChEBI" id="CHEBI:64076"/>
        <dbReference type="ChEBI" id="CHEBI:64077"/>
        <dbReference type="EC" id="5.1.99.6"/>
    </reaction>
</comment>
<name>A0A6S6R8M7_9FIRM</name>
<comment type="cofactor">
    <cofactor evidence="17">
        <name>Mg(2+)</name>
        <dbReference type="ChEBI" id="CHEBI:18420"/>
    </cofactor>
</comment>
<dbReference type="GO" id="GO:0110051">
    <property type="term" value="P:metabolite repair"/>
    <property type="evidence" value="ECO:0007669"/>
    <property type="project" value="TreeGrafter"/>
</dbReference>
<dbReference type="InterPro" id="IPR004443">
    <property type="entry name" value="YjeF_N_dom"/>
</dbReference>
<keyword evidence="9 18" id="KW-0630">Potassium</keyword>
<comment type="similarity">
    <text evidence="18">Belongs to the NnrE/AIBP family.</text>
</comment>
<proteinExistence type="inferred from homology"/>
<dbReference type="PROSITE" id="PS51385">
    <property type="entry name" value="YJEF_N"/>
    <property type="match status" value="1"/>
</dbReference>
<dbReference type="SUPFAM" id="SSF64153">
    <property type="entry name" value="YjeF N-terminal domain-like"/>
    <property type="match status" value="1"/>
</dbReference>
<dbReference type="PROSITE" id="PS51383">
    <property type="entry name" value="YJEF_C_3"/>
    <property type="match status" value="1"/>
</dbReference>
<evidence type="ECO:0000256" key="14">
    <source>
        <dbReference type="ARBA" id="ARBA00025153"/>
    </source>
</evidence>
<dbReference type="Proteomes" id="UP000515561">
    <property type="component" value="Chromosome"/>
</dbReference>
<feature type="binding site" evidence="17">
    <location>
        <position position="262"/>
    </location>
    <ligand>
        <name>(6S)-NADPHX</name>
        <dbReference type="ChEBI" id="CHEBI:64076"/>
    </ligand>
</feature>
<dbReference type="GO" id="GO:0052855">
    <property type="term" value="F:ADP-dependent NAD(P)H-hydrate dehydratase activity"/>
    <property type="evidence" value="ECO:0007669"/>
    <property type="project" value="UniProtKB-UniRule"/>
</dbReference>
<keyword evidence="12 17" id="KW-0456">Lyase</keyword>
<dbReference type="InterPro" id="IPR036652">
    <property type="entry name" value="YjeF_N_dom_sf"/>
</dbReference>
<dbReference type="PIRSF" id="PIRSF017184">
    <property type="entry name" value="Nnr"/>
    <property type="match status" value="1"/>
</dbReference>
<reference evidence="20 21" key="1">
    <citation type="journal article" date="2016" name="Int. J. Syst. Evol. Microbiol.">
        <title>Descriptions of Anaerotaenia torta gen. nov., sp. nov. and Anaerocolumna cellulosilytica gen. nov., sp. nov. isolated from a methanogenic reactor of cattle waste.</title>
        <authorList>
            <person name="Uek A."/>
            <person name="Ohtaki Y."/>
            <person name="Kaku N."/>
            <person name="Ueki K."/>
        </authorList>
    </citation>
    <scope>NUCLEOTIDE SEQUENCE [LARGE SCALE GENOMIC DNA]</scope>
    <source>
        <strain evidence="20 21">SN021</strain>
    </source>
</reference>
<dbReference type="Gene3D" id="3.40.50.10260">
    <property type="entry name" value="YjeF N-terminal domain"/>
    <property type="match status" value="1"/>
</dbReference>
<dbReference type="EC" id="4.2.1.136" evidence="19"/>
<evidence type="ECO:0000313" key="20">
    <source>
        <dbReference type="EMBL" id="BCJ95545.1"/>
    </source>
</evidence>
<evidence type="ECO:0000256" key="11">
    <source>
        <dbReference type="ARBA" id="ARBA00023235"/>
    </source>
</evidence>
<feature type="binding site" evidence="18">
    <location>
        <position position="164"/>
    </location>
    <ligand>
        <name>K(+)</name>
        <dbReference type="ChEBI" id="CHEBI:29103"/>
    </ligand>
</feature>
<feature type="binding site" evidence="18">
    <location>
        <position position="67"/>
    </location>
    <ligand>
        <name>K(+)</name>
        <dbReference type="ChEBI" id="CHEBI:29103"/>
    </ligand>
</feature>
<keyword evidence="7 17" id="KW-0067">ATP-binding</keyword>
<dbReference type="Pfam" id="PF01256">
    <property type="entry name" value="Carb_kinase"/>
    <property type="match status" value="1"/>
</dbReference>
<feature type="binding site" evidence="18">
    <location>
        <begin position="132"/>
        <end position="138"/>
    </location>
    <ligand>
        <name>(6S)-NADPHX</name>
        <dbReference type="ChEBI" id="CHEBI:64076"/>
    </ligand>
</feature>
<evidence type="ECO:0000256" key="17">
    <source>
        <dbReference type="HAMAP-Rule" id="MF_01965"/>
    </source>
</evidence>
<feature type="binding site" evidence="17">
    <location>
        <position position="459"/>
    </location>
    <ligand>
        <name>(6S)-NADPHX</name>
        <dbReference type="ChEBI" id="CHEBI:64076"/>
    </ligand>
</feature>
<keyword evidence="6 17" id="KW-0547">Nucleotide-binding</keyword>
<dbReference type="EMBL" id="AP023367">
    <property type="protein sequence ID" value="BCJ95545.1"/>
    <property type="molecule type" value="Genomic_DNA"/>
</dbReference>
<feature type="binding site" evidence="17">
    <location>
        <position position="458"/>
    </location>
    <ligand>
        <name>AMP</name>
        <dbReference type="ChEBI" id="CHEBI:456215"/>
    </ligand>
</feature>
<comment type="function">
    <text evidence="17">Catalyzes the dehydration of the S-form of NAD(P)HX at the expense of ADP, which is converted to AMP. Together with NAD(P)HX epimerase, which catalyzes the epimerization of the S- and R-forms, the enzyme allows the repair of both epimers of NAD(P)HX, a damaged form of NAD(P)H that is a result of enzymatic or heat-dependent hydration.</text>
</comment>
<dbReference type="AlphaFoldDB" id="A0A6S6R8M7"/>
<comment type="similarity">
    <text evidence="4 19">In the C-terminal section; belongs to the NnrD/CARKD family.</text>
</comment>
<dbReference type="NCBIfam" id="TIGR00196">
    <property type="entry name" value="yjeF_cterm"/>
    <property type="match status" value="1"/>
</dbReference>
<dbReference type="PANTHER" id="PTHR12592:SF0">
    <property type="entry name" value="ATP-DEPENDENT (S)-NAD(P)H-HYDRATE DEHYDRATASE"/>
    <property type="match status" value="1"/>
</dbReference>
<feature type="binding site" evidence="17">
    <location>
        <position position="393"/>
    </location>
    <ligand>
        <name>(6S)-NADPHX</name>
        <dbReference type="ChEBI" id="CHEBI:64076"/>
    </ligand>
</feature>
<evidence type="ECO:0000256" key="18">
    <source>
        <dbReference type="HAMAP-Rule" id="MF_01966"/>
    </source>
</evidence>
<sequence length="517" mass="56125">MKNIVDSVEMKAIDKYTIEKIGIPGVVLMERAALAVANTVKKYIESDTSPPSKSRNKILTVCGIGNNGADGIAAARILYMQGYEIDILLSGNLSKGTELFRQQLSIAQNLGISIDNNIDWNEYTIIIDGIFGIGLNKEVRENQREVIEHINKGNYTVFAVDIPSGLSADTGKPLGIAVKADYTITFGFYKTGQLLYPGPQYTGAVNIADIGFSSHIDHLLSKKRFTYDAVDLDKLPNRTAYSNKGSYGKVLVIAGSVNVSGACYFSAKAAYRSGAGLVKVMTAVENRIILQTQLPEALVVTYENRWEEAITLELLRELEWASVVVIGPGLGLSELSQRLLEIVVKNVNVPLIIDADAITLLAGDISKNGYMDVKERIKYLSGILPAKTILTPHLKELSVLLGCPLKEIKNNLLKAADVCTEQNRIRFIIKDTHTIVAGENKRYINLSGNHGMATGGMGDALTGIIAAFIAQGSEYTEAAELGVYVHGLAGDKASEEKGYYSLIASDVIDMLPKVLKM</sequence>
<accession>A0A6S6R8M7</accession>
<evidence type="ECO:0000256" key="19">
    <source>
        <dbReference type="PIRNR" id="PIRNR017184"/>
    </source>
</evidence>
<dbReference type="PANTHER" id="PTHR12592">
    <property type="entry name" value="ATP-DEPENDENT (S)-NAD(P)H-HYDRATE DEHYDRATASE FAMILY MEMBER"/>
    <property type="match status" value="1"/>
</dbReference>
<comment type="subunit">
    <text evidence="17">Homotetramer.</text>
</comment>
<evidence type="ECO:0000256" key="8">
    <source>
        <dbReference type="ARBA" id="ARBA00022857"/>
    </source>
</evidence>
<feature type="binding site" evidence="17">
    <location>
        <position position="329"/>
    </location>
    <ligand>
        <name>(6S)-NADPHX</name>
        <dbReference type="ChEBI" id="CHEBI:64076"/>
    </ligand>
</feature>
<keyword evidence="11 18" id="KW-0413">Isomerase</keyword>
<dbReference type="InterPro" id="IPR000631">
    <property type="entry name" value="CARKD"/>
</dbReference>
<feature type="binding site" evidence="18">
    <location>
        <position position="128"/>
    </location>
    <ligand>
        <name>K(+)</name>
        <dbReference type="ChEBI" id="CHEBI:29103"/>
    </ligand>
</feature>
<dbReference type="HAMAP" id="MF_01966">
    <property type="entry name" value="NADHX_epimerase"/>
    <property type="match status" value="1"/>
</dbReference>
<dbReference type="GO" id="GO:0046496">
    <property type="term" value="P:nicotinamide nucleotide metabolic process"/>
    <property type="evidence" value="ECO:0007669"/>
    <property type="project" value="UniProtKB-UniRule"/>
</dbReference>
<dbReference type="GO" id="GO:0052856">
    <property type="term" value="F:NAD(P)HX epimerase activity"/>
    <property type="evidence" value="ECO:0007669"/>
    <property type="project" value="UniProtKB-UniRule"/>
</dbReference>
<comment type="caution">
    <text evidence="18">Lacks conserved residue(s) required for the propagation of feature annotation.</text>
</comment>
<evidence type="ECO:0000256" key="5">
    <source>
        <dbReference type="ARBA" id="ARBA00022723"/>
    </source>
</evidence>
<evidence type="ECO:0000256" key="12">
    <source>
        <dbReference type="ARBA" id="ARBA00023239"/>
    </source>
</evidence>
<dbReference type="NCBIfam" id="TIGR00197">
    <property type="entry name" value="yjeF_nterm"/>
    <property type="match status" value="1"/>
</dbReference>
<feature type="binding site" evidence="17">
    <location>
        <begin position="430"/>
        <end position="434"/>
    </location>
    <ligand>
        <name>AMP</name>
        <dbReference type="ChEBI" id="CHEBI:456215"/>
    </ligand>
</feature>
<evidence type="ECO:0000256" key="15">
    <source>
        <dbReference type="ARBA" id="ARBA00048238"/>
    </source>
</evidence>
<keyword evidence="8 17" id="KW-0521">NADP</keyword>
<organism evidence="20 21">
    <name type="scientific">Anaerocolumna cellulosilytica</name>
    <dbReference type="NCBI Taxonomy" id="433286"/>
    <lineage>
        <taxon>Bacteria</taxon>
        <taxon>Bacillati</taxon>
        <taxon>Bacillota</taxon>
        <taxon>Clostridia</taxon>
        <taxon>Lachnospirales</taxon>
        <taxon>Lachnospiraceae</taxon>
        <taxon>Anaerocolumna</taxon>
    </lineage>
</organism>
<dbReference type="CDD" id="cd01171">
    <property type="entry name" value="YXKO-related"/>
    <property type="match status" value="1"/>
</dbReference>
<feature type="binding site" evidence="18">
    <location>
        <begin position="66"/>
        <end position="70"/>
    </location>
    <ligand>
        <name>(6S)-NADPHX</name>
        <dbReference type="ChEBI" id="CHEBI:64076"/>
    </ligand>
</feature>
<dbReference type="GO" id="GO:0005524">
    <property type="term" value="F:ATP binding"/>
    <property type="evidence" value="ECO:0007669"/>
    <property type="project" value="UniProtKB-UniRule"/>
</dbReference>
<gene>
    <name evidence="20" type="primary">nnr</name>
    <name evidence="17" type="synonym">nnrD</name>
    <name evidence="18" type="synonym">nnrE</name>
    <name evidence="20" type="ORF">acsn021_31140</name>
</gene>
<comment type="function">
    <text evidence="18">Catalyzes the epimerization of the S- and R-forms of NAD(P)HX, a damaged form of NAD(P)H that is a result of enzymatic or heat-dependent hydration. This is a prerequisite for the S-specific NAD(P)H-hydrate dehydratase to allow the repair of both epimers of NAD(P)HX.</text>
</comment>
<comment type="catalytic activity">
    <reaction evidence="16 17 19">
        <text>(6S)-NADPHX + ADP = AMP + phosphate + NADPH + H(+)</text>
        <dbReference type="Rhea" id="RHEA:32235"/>
        <dbReference type="ChEBI" id="CHEBI:15378"/>
        <dbReference type="ChEBI" id="CHEBI:43474"/>
        <dbReference type="ChEBI" id="CHEBI:57783"/>
        <dbReference type="ChEBI" id="CHEBI:64076"/>
        <dbReference type="ChEBI" id="CHEBI:456215"/>
        <dbReference type="ChEBI" id="CHEBI:456216"/>
        <dbReference type="EC" id="4.2.1.136"/>
    </reaction>
</comment>
<comment type="cofactor">
    <cofactor evidence="18 19">
        <name>K(+)</name>
        <dbReference type="ChEBI" id="CHEBI:29103"/>
    </cofactor>
    <text evidence="18 19">Binds 1 potassium ion per subunit.</text>
</comment>
<dbReference type="KEGG" id="acel:acsn021_31140"/>
<keyword evidence="21" id="KW-1185">Reference proteome</keyword>
<dbReference type="EC" id="5.1.99.6" evidence="19"/>
<keyword evidence="5 18" id="KW-0479">Metal-binding</keyword>
<keyword evidence="13" id="KW-0511">Multifunctional enzyme</keyword>
<dbReference type="InterPro" id="IPR030677">
    <property type="entry name" value="Nnr"/>
</dbReference>
<evidence type="ECO:0000256" key="9">
    <source>
        <dbReference type="ARBA" id="ARBA00022958"/>
    </source>
</evidence>
<evidence type="ECO:0000256" key="13">
    <source>
        <dbReference type="ARBA" id="ARBA00023268"/>
    </source>
</evidence>
<keyword evidence="10 17" id="KW-0520">NAD</keyword>
<evidence type="ECO:0000313" key="21">
    <source>
        <dbReference type="Proteomes" id="UP000515561"/>
    </source>
</evidence>
<comment type="similarity">
    <text evidence="17">Belongs to the NnrD/CARKD family.</text>
</comment>
<dbReference type="GO" id="GO:0046872">
    <property type="term" value="F:metal ion binding"/>
    <property type="evidence" value="ECO:0007669"/>
    <property type="project" value="UniProtKB-UniRule"/>
</dbReference>
<dbReference type="Gene3D" id="3.40.1190.20">
    <property type="match status" value="1"/>
</dbReference>
<evidence type="ECO:0000256" key="6">
    <source>
        <dbReference type="ARBA" id="ARBA00022741"/>
    </source>
</evidence>
<evidence type="ECO:0000256" key="7">
    <source>
        <dbReference type="ARBA" id="ARBA00022840"/>
    </source>
</evidence>
<protein>
    <recommendedName>
        <fullName evidence="19">Bifunctional NAD(P)H-hydrate repair enzyme</fullName>
    </recommendedName>
    <alternativeName>
        <fullName evidence="19">Nicotinamide nucleotide repair protein</fullName>
    </alternativeName>
    <domain>
        <recommendedName>
            <fullName evidence="19">ADP-dependent (S)-NAD(P)H-hydrate dehydratase</fullName>
            <ecNumber evidence="19">4.2.1.136</ecNumber>
        </recommendedName>
        <alternativeName>
            <fullName evidence="19">ADP-dependent NAD(P)HX dehydratase</fullName>
        </alternativeName>
    </domain>
    <domain>
        <recommendedName>
            <fullName evidence="19">NAD(P)H-hydrate epimerase</fullName>
            <ecNumber evidence="19">5.1.99.6</ecNumber>
        </recommendedName>
    </domain>
</protein>
<evidence type="ECO:0000256" key="1">
    <source>
        <dbReference type="ARBA" id="ARBA00000013"/>
    </source>
</evidence>